<evidence type="ECO:0000313" key="2">
    <source>
        <dbReference type="EMBL" id="EFP74879.1"/>
    </source>
</evidence>
<evidence type="ECO:0000313" key="3">
    <source>
        <dbReference type="Proteomes" id="UP000008783"/>
    </source>
</evidence>
<dbReference type="EMBL" id="DS178263">
    <property type="protein sequence ID" value="EFP74879.1"/>
    <property type="molecule type" value="Genomic_DNA"/>
</dbReference>
<dbReference type="VEuPathDB" id="FungiDB:PGTG_01472"/>
<feature type="region of interest" description="Disordered" evidence="1">
    <location>
        <begin position="191"/>
        <end position="214"/>
    </location>
</feature>
<name>E3JSF4_PUCGT</name>
<dbReference type="InParanoid" id="E3JSF4"/>
<keyword evidence="3" id="KW-1185">Reference proteome</keyword>
<protein>
    <recommendedName>
        <fullName evidence="4">DUF4219 domain-containing protein</fullName>
    </recommendedName>
</protein>
<dbReference type="Proteomes" id="UP000008783">
    <property type="component" value="Unassembled WGS sequence"/>
</dbReference>
<reference key="1">
    <citation type="submission" date="2007-01" db="EMBL/GenBank/DDBJ databases">
        <title>The Genome Sequence of Puccinia graminis f. sp. tritici Strain CRL 75-36-700-3.</title>
        <authorList>
            <consortium name="The Broad Institute Genome Sequencing Platform"/>
            <person name="Birren B."/>
            <person name="Lander E."/>
            <person name="Galagan J."/>
            <person name="Nusbaum C."/>
            <person name="Devon K."/>
            <person name="Cuomo C."/>
            <person name="Jaffe D."/>
            <person name="Butler J."/>
            <person name="Alvarez P."/>
            <person name="Gnerre S."/>
            <person name="Grabherr M."/>
            <person name="Mauceli E."/>
            <person name="Brockman W."/>
            <person name="Young S."/>
            <person name="LaButti K."/>
            <person name="Sykes S."/>
            <person name="DeCaprio D."/>
            <person name="Crawford M."/>
            <person name="Koehrsen M."/>
            <person name="Engels R."/>
            <person name="Montgomery P."/>
            <person name="Pearson M."/>
            <person name="Howarth C."/>
            <person name="Larson L."/>
            <person name="White J."/>
            <person name="Zeng Q."/>
            <person name="Kodira C."/>
            <person name="Yandava C."/>
            <person name="Alvarado L."/>
            <person name="O'Leary S."/>
            <person name="Szabo L."/>
            <person name="Dean R."/>
            <person name="Schein J."/>
        </authorList>
    </citation>
    <scope>NUCLEOTIDE SEQUENCE</scope>
    <source>
        <strain>CRL 75-36-700-3</strain>
    </source>
</reference>
<dbReference type="AlphaFoldDB" id="E3JSF4"/>
<gene>
    <name evidence="2" type="ORF">PGTG_01472</name>
</gene>
<proteinExistence type="predicted"/>
<evidence type="ECO:0008006" key="4">
    <source>
        <dbReference type="Google" id="ProtNLM"/>
    </source>
</evidence>
<sequence length="214" mass="24447">MAAATPSFKEELSLLPTLKGESNFPMWTKRMRTFLKSKDLWTVVTADPGPNPVGRVKKQLAESGYAITMKIADFIHNGLVTEGNEDNSYLIWKNVQDTYARYTTHRYTKCMTNWYAIKYKGKMLPFIRDIQDSLDAFASIAHPMPSKDVCSVIVSKLSHTRRALTDSFIFNPDIMENHEVLIARLKDVAEEKDEEPKRKEKRYAPGSDLLVITP</sequence>
<dbReference type="GeneID" id="10547076"/>
<dbReference type="OrthoDB" id="2504515at2759"/>
<dbReference type="HOGENOM" id="CLU_063284_1_0_1"/>
<accession>E3JSF4</accession>
<dbReference type="KEGG" id="pgr:PGTG_01472"/>
<evidence type="ECO:0000256" key="1">
    <source>
        <dbReference type="SAM" id="MobiDB-lite"/>
    </source>
</evidence>
<organism evidence="2 3">
    <name type="scientific">Puccinia graminis f. sp. tritici (strain CRL 75-36-700-3 / race SCCL)</name>
    <name type="common">Black stem rust fungus</name>
    <dbReference type="NCBI Taxonomy" id="418459"/>
    <lineage>
        <taxon>Eukaryota</taxon>
        <taxon>Fungi</taxon>
        <taxon>Dikarya</taxon>
        <taxon>Basidiomycota</taxon>
        <taxon>Pucciniomycotina</taxon>
        <taxon>Pucciniomycetes</taxon>
        <taxon>Pucciniales</taxon>
        <taxon>Pucciniaceae</taxon>
        <taxon>Puccinia</taxon>
    </lineage>
</organism>
<dbReference type="Pfam" id="PF14223">
    <property type="entry name" value="Retrotran_gag_2"/>
    <property type="match status" value="1"/>
</dbReference>
<dbReference type="RefSeq" id="XP_003319298.1">
    <property type="nucleotide sequence ID" value="XM_003319250.1"/>
</dbReference>
<reference evidence="3" key="2">
    <citation type="journal article" date="2011" name="Proc. Natl. Acad. Sci. U.S.A.">
        <title>Obligate biotrophy features unraveled by the genomic analysis of rust fungi.</title>
        <authorList>
            <person name="Duplessis S."/>
            <person name="Cuomo C.A."/>
            <person name="Lin Y.-C."/>
            <person name="Aerts A."/>
            <person name="Tisserant E."/>
            <person name="Veneault-Fourrey C."/>
            <person name="Joly D.L."/>
            <person name="Hacquard S."/>
            <person name="Amselem J."/>
            <person name="Cantarel B.L."/>
            <person name="Chiu R."/>
            <person name="Coutinho P.M."/>
            <person name="Feau N."/>
            <person name="Field M."/>
            <person name="Frey P."/>
            <person name="Gelhaye E."/>
            <person name="Goldberg J."/>
            <person name="Grabherr M.G."/>
            <person name="Kodira C.D."/>
            <person name="Kohler A."/>
            <person name="Kuees U."/>
            <person name="Lindquist E.A."/>
            <person name="Lucas S.M."/>
            <person name="Mago R."/>
            <person name="Mauceli E."/>
            <person name="Morin E."/>
            <person name="Murat C."/>
            <person name="Pangilinan J.L."/>
            <person name="Park R."/>
            <person name="Pearson M."/>
            <person name="Quesneville H."/>
            <person name="Rouhier N."/>
            <person name="Sakthikumar S."/>
            <person name="Salamov A.A."/>
            <person name="Schmutz J."/>
            <person name="Selles B."/>
            <person name="Shapiro H."/>
            <person name="Tanguay P."/>
            <person name="Tuskan G.A."/>
            <person name="Henrissat B."/>
            <person name="Van de Peer Y."/>
            <person name="Rouze P."/>
            <person name="Ellis J.G."/>
            <person name="Dodds P.N."/>
            <person name="Schein J.E."/>
            <person name="Zhong S."/>
            <person name="Hamelin R.C."/>
            <person name="Grigoriev I.V."/>
            <person name="Szabo L.J."/>
            <person name="Martin F."/>
        </authorList>
    </citation>
    <scope>NUCLEOTIDE SEQUENCE [LARGE SCALE GENOMIC DNA]</scope>
    <source>
        <strain evidence="3">CRL 75-36-700-3 / race SCCL</strain>
    </source>
</reference>